<dbReference type="AlphaFoldDB" id="A0AA48KVZ2"/>
<proteinExistence type="predicted"/>
<dbReference type="EMBL" id="AP027925">
    <property type="protein sequence ID" value="BED92441.1"/>
    <property type="molecule type" value="Genomic_DNA"/>
</dbReference>
<gene>
    <name evidence="2" type="ORF">RsTaC01_0169</name>
</gene>
<feature type="transmembrane region" description="Helical" evidence="1">
    <location>
        <begin position="12"/>
        <end position="35"/>
    </location>
</feature>
<evidence type="ECO:0000313" key="2">
    <source>
        <dbReference type="EMBL" id="BED92441.1"/>
    </source>
</evidence>
<organism evidence="2">
    <name type="scientific">Candidatus Paraimprobicoccus trichonymphae</name>
    <dbReference type="NCBI Taxonomy" id="3033793"/>
    <lineage>
        <taxon>Bacteria</taxon>
        <taxon>Bacillati</taxon>
        <taxon>Bacillota</taxon>
        <taxon>Clostridia</taxon>
        <taxon>Candidatus Paraimprobicoccus</taxon>
    </lineage>
</organism>
<keyword evidence="1" id="KW-0812">Transmembrane</keyword>
<dbReference type="Proteomes" id="UP001335720">
    <property type="component" value="Chromosome"/>
</dbReference>
<evidence type="ECO:0000256" key="1">
    <source>
        <dbReference type="SAM" id="Phobius"/>
    </source>
</evidence>
<name>A0AA48KVZ2_9FIRM</name>
<keyword evidence="1" id="KW-0472">Membrane</keyword>
<keyword evidence="1" id="KW-1133">Transmembrane helix</keyword>
<dbReference type="KEGG" id="ptrh:RsTaC01_0169"/>
<accession>A0AA48KVZ2</accession>
<reference evidence="2" key="1">
    <citation type="journal article" date="2023" name="ISME J.">
        <title>Emergence of putative energy parasites within Clostridia revealed by genome analysis of a novel endosymbiotic clade.</title>
        <authorList>
            <person name="Takahashi K."/>
            <person name="Kuwahara H."/>
            <person name="Horikawa Y."/>
            <person name="Izawa K."/>
            <person name="Kato D."/>
            <person name="Inagaki T."/>
            <person name="Yuki M."/>
            <person name="Ohkuma M."/>
            <person name="Hongoh Y."/>
        </authorList>
    </citation>
    <scope>NUCLEOTIDE SEQUENCE</scope>
    <source>
        <strain evidence="2">RsTa-C01</strain>
    </source>
</reference>
<sequence length="487" mass="55745">MDLKSIIVNNLTAVSLGVGVFGTFLGTGSFIYSLVHNHDNFSPLTFTKITIGDKEINTNCMGRNETDVNISLSGENIKIDKFSKFLIVNFNGSNPSIQILDINNKLIVTALHNKEKNKFYILSGAKFKNVIVKEKIEIVVTGVGSIEKPPVCDHNSINESISSLKNQIKEMSTSLKTEITEISKENMQEQLTKFQTEFDKKIEKISLLKKQVEEMSTSLKTEITEISKENMQEQLTKFQTEFDKKIEKISLLKKQVEEMSTSLKTEITEISKENMQEQLTKFQTEFDKKIEKISLLEKQVEEMSTSLKTEITEISKENMQEQLTKFQTEFDKKIEKISLLENQLKSISSGMSLLEKFDFVKLSDENIILNNSIGFVISNNRVLLSKEKPKATSIYFFYNKTKIVPNEYIFNDFEYEILQNNKGVFMRNKADCENFFYLPSIINFEKIEKGNISIKLGSDKLEFIIKASVGKNLVSPELLHDILNFNS</sequence>
<protein>
    <submittedName>
        <fullName evidence="2">Uncharacterized protein</fullName>
    </submittedName>
</protein>